<comment type="similarity">
    <text evidence="7">Belongs to the binding-protein-dependent transport system permease family.</text>
</comment>
<dbReference type="InterPro" id="IPR035906">
    <property type="entry name" value="MetI-like_sf"/>
</dbReference>
<evidence type="ECO:0000256" key="5">
    <source>
        <dbReference type="ARBA" id="ARBA00022989"/>
    </source>
</evidence>
<keyword evidence="5 7" id="KW-1133">Transmembrane helix</keyword>
<dbReference type="PROSITE" id="PS50928">
    <property type="entry name" value="ABC_TM1"/>
    <property type="match status" value="1"/>
</dbReference>
<dbReference type="EMBL" id="AP021875">
    <property type="protein sequence ID" value="BBO73804.1"/>
    <property type="molecule type" value="Genomic_DNA"/>
</dbReference>
<dbReference type="SUPFAM" id="SSF161098">
    <property type="entry name" value="MetI-like"/>
    <property type="match status" value="1"/>
</dbReference>
<dbReference type="RefSeq" id="WP_155302879.1">
    <property type="nucleotide sequence ID" value="NZ_AP021875.1"/>
</dbReference>
<evidence type="ECO:0000256" key="1">
    <source>
        <dbReference type="ARBA" id="ARBA00004651"/>
    </source>
</evidence>
<name>A0A5K7Z5T3_9BACT</name>
<accession>A0A5K7Z5T3</accession>
<dbReference type="PANTHER" id="PTHR30450">
    <property type="entry name" value="ABC TRANSPORTER PERMEASE"/>
    <property type="match status" value="1"/>
</dbReference>
<dbReference type="KEGG" id="dwd:DSCW_12210"/>
<keyword evidence="10" id="KW-1185">Reference proteome</keyword>
<dbReference type="GO" id="GO:0048473">
    <property type="term" value="P:D-methionine transmembrane transport"/>
    <property type="evidence" value="ECO:0007669"/>
    <property type="project" value="TreeGrafter"/>
</dbReference>
<keyword evidence="3" id="KW-1003">Cell membrane</keyword>
<protein>
    <submittedName>
        <fullName evidence="9">Methionine ABC transporter permease</fullName>
    </submittedName>
</protein>
<evidence type="ECO:0000313" key="10">
    <source>
        <dbReference type="Proteomes" id="UP000427769"/>
    </source>
</evidence>
<evidence type="ECO:0000256" key="4">
    <source>
        <dbReference type="ARBA" id="ARBA00022692"/>
    </source>
</evidence>
<evidence type="ECO:0000256" key="6">
    <source>
        <dbReference type="ARBA" id="ARBA00023136"/>
    </source>
</evidence>
<dbReference type="Gene3D" id="1.10.3720.10">
    <property type="entry name" value="MetI-like"/>
    <property type="match status" value="1"/>
</dbReference>
<dbReference type="GO" id="GO:0005886">
    <property type="term" value="C:plasma membrane"/>
    <property type="evidence" value="ECO:0007669"/>
    <property type="project" value="UniProtKB-SubCell"/>
</dbReference>
<comment type="subcellular location">
    <subcellularLocation>
        <location evidence="1 7">Cell membrane</location>
        <topology evidence="1 7">Multi-pass membrane protein</topology>
    </subcellularLocation>
</comment>
<reference evidence="9 10" key="1">
    <citation type="submission" date="2019-11" db="EMBL/GenBank/DDBJ databases">
        <title>Comparative genomics of hydrocarbon-degrading Desulfosarcina strains.</title>
        <authorList>
            <person name="Watanabe M."/>
            <person name="Kojima H."/>
            <person name="Fukui M."/>
        </authorList>
    </citation>
    <scope>NUCLEOTIDE SEQUENCE [LARGE SCALE GENOMIC DNA]</scope>
    <source>
        <strain evidence="9 10">PP31</strain>
    </source>
</reference>
<keyword evidence="4 7" id="KW-0812">Transmembrane</keyword>
<feature type="domain" description="ABC transmembrane type-1" evidence="8">
    <location>
        <begin position="21"/>
        <end position="214"/>
    </location>
</feature>
<feature type="transmembrane region" description="Helical" evidence="7">
    <location>
        <begin position="90"/>
        <end position="112"/>
    </location>
</feature>
<evidence type="ECO:0000313" key="9">
    <source>
        <dbReference type="EMBL" id="BBO73804.1"/>
    </source>
</evidence>
<dbReference type="Pfam" id="PF00528">
    <property type="entry name" value="BPD_transp_1"/>
    <property type="match status" value="1"/>
</dbReference>
<evidence type="ECO:0000256" key="3">
    <source>
        <dbReference type="ARBA" id="ARBA00022475"/>
    </source>
</evidence>
<dbReference type="InterPro" id="IPR051322">
    <property type="entry name" value="AA_ABC_Transporter_Permease"/>
</dbReference>
<dbReference type="InterPro" id="IPR000515">
    <property type="entry name" value="MetI-like"/>
</dbReference>
<evidence type="ECO:0000256" key="7">
    <source>
        <dbReference type="RuleBase" id="RU363032"/>
    </source>
</evidence>
<organism evidence="9 10">
    <name type="scientific">Desulfosarcina widdelii</name>
    <dbReference type="NCBI Taxonomy" id="947919"/>
    <lineage>
        <taxon>Bacteria</taxon>
        <taxon>Pseudomonadati</taxon>
        <taxon>Thermodesulfobacteriota</taxon>
        <taxon>Desulfobacteria</taxon>
        <taxon>Desulfobacterales</taxon>
        <taxon>Desulfosarcinaceae</taxon>
        <taxon>Desulfosarcina</taxon>
    </lineage>
</organism>
<dbReference type="AlphaFoldDB" id="A0A5K7Z5T3"/>
<keyword evidence="2 7" id="KW-0813">Transport</keyword>
<dbReference type="CDD" id="cd06261">
    <property type="entry name" value="TM_PBP2"/>
    <property type="match status" value="1"/>
</dbReference>
<evidence type="ECO:0000256" key="2">
    <source>
        <dbReference type="ARBA" id="ARBA00022448"/>
    </source>
</evidence>
<dbReference type="PANTHER" id="PTHR30450:SF1">
    <property type="entry name" value="D-METHIONINE TRANSPORT SYSTEM PERMEASE PROTEIN METI-RELATED"/>
    <property type="match status" value="1"/>
</dbReference>
<feature type="transmembrane region" description="Helical" evidence="7">
    <location>
        <begin position="195"/>
        <end position="215"/>
    </location>
</feature>
<dbReference type="Proteomes" id="UP000427769">
    <property type="component" value="Chromosome"/>
</dbReference>
<keyword evidence="6 7" id="KW-0472">Membrane</keyword>
<feature type="transmembrane region" description="Helical" evidence="7">
    <location>
        <begin position="151"/>
        <end position="175"/>
    </location>
</feature>
<proteinExistence type="inferred from homology"/>
<gene>
    <name evidence="9" type="primary">metI2</name>
    <name evidence="9" type="ORF">DSCW_12210</name>
</gene>
<feature type="transmembrane region" description="Helical" evidence="7">
    <location>
        <begin position="60"/>
        <end position="84"/>
    </location>
</feature>
<dbReference type="OrthoDB" id="5322475at2"/>
<evidence type="ECO:0000259" key="8">
    <source>
        <dbReference type="PROSITE" id="PS50928"/>
    </source>
</evidence>
<feature type="transmembrane region" description="Helical" evidence="7">
    <location>
        <begin position="20"/>
        <end position="48"/>
    </location>
</feature>
<sequence>MEYEFLDLLIKYFDRLILPATIATLRMVMFTMAFGSLFGFGMAVLLTLYGPKGLDPHDRIYRILDFVINTIRSFPTLILIVAMIPVTRALVGSIIGEKAAIVPLVVVATALIGRLLENNFKEVNPQLIEAARSFGASNFQIMFKVIIRESIPAMVSSLTFTTIIIISGTTIAGVVGGGGLGSIAINYGYQSFNNYILYSCVVILVIMVIATEYTGKFFYRRLK</sequence>